<keyword evidence="1" id="KW-1133">Transmembrane helix</keyword>
<dbReference type="SUPFAM" id="SSF54695">
    <property type="entry name" value="POZ domain"/>
    <property type="match status" value="1"/>
</dbReference>
<dbReference type="PANTHER" id="PTHR11145:SF8">
    <property type="entry name" value="RE57120P"/>
    <property type="match status" value="1"/>
</dbReference>
<keyword evidence="1" id="KW-0812">Transmembrane</keyword>
<feature type="transmembrane region" description="Helical" evidence="1">
    <location>
        <begin position="14"/>
        <end position="34"/>
    </location>
</feature>
<proteinExistence type="predicted"/>
<dbReference type="EMBL" id="BRXW01000065">
    <property type="protein sequence ID" value="GMI03947.1"/>
    <property type="molecule type" value="Genomic_DNA"/>
</dbReference>
<dbReference type="InterPro" id="IPR003131">
    <property type="entry name" value="T1-type_BTB"/>
</dbReference>
<evidence type="ECO:0000259" key="2">
    <source>
        <dbReference type="SMART" id="SM00225"/>
    </source>
</evidence>
<dbReference type="AlphaFoldDB" id="A0A9W7C630"/>
<keyword evidence="1" id="KW-0472">Membrane</keyword>
<dbReference type="Pfam" id="PF02214">
    <property type="entry name" value="BTB_2"/>
    <property type="match status" value="1"/>
</dbReference>
<evidence type="ECO:0000313" key="3">
    <source>
        <dbReference type="EMBL" id="GMI03947.1"/>
    </source>
</evidence>
<protein>
    <recommendedName>
        <fullName evidence="2">BTB domain-containing protein</fullName>
    </recommendedName>
</protein>
<dbReference type="InterPro" id="IPR000210">
    <property type="entry name" value="BTB/POZ_dom"/>
</dbReference>
<organism evidence="3 4">
    <name type="scientific">Triparma laevis f. longispina</name>
    <dbReference type="NCBI Taxonomy" id="1714387"/>
    <lineage>
        <taxon>Eukaryota</taxon>
        <taxon>Sar</taxon>
        <taxon>Stramenopiles</taxon>
        <taxon>Ochrophyta</taxon>
        <taxon>Bolidophyceae</taxon>
        <taxon>Parmales</taxon>
        <taxon>Triparmaceae</taxon>
        <taxon>Triparma</taxon>
    </lineage>
</organism>
<name>A0A9W7C630_9STRA</name>
<comment type="caution">
    <text evidence="3">The sequence shown here is derived from an EMBL/GenBank/DDBJ whole genome shotgun (WGS) entry which is preliminary data.</text>
</comment>
<dbReference type="InterPro" id="IPR045068">
    <property type="entry name" value="BACURD1-3"/>
</dbReference>
<keyword evidence="4" id="KW-1185">Reference proteome</keyword>
<dbReference type="Proteomes" id="UP001165122">
    <property type="component" value="Unassembled WGS sequence"/>
</dbReference>
<reference evidence="4" key="1">
    <citation type="journal article" date="2023" name="Commun. Biol.">
        <title>Genome analysis of Parmales, the sister group of diatoms, reveals the evolutionary specialization of diatoms from phago-mixotrophs to photoautotrophs.</title>
        <authorList>
            <person name="Ban H."/>
            <person name="Sato S."/>
            <person name="Yoshikawa S."/>
            <person name="Yamada K."/>
            <person name="Nakamura Y."/>
            <person name="Ichinomiya M."/>
            <person name="Sato N."/>
            <person name="Blanc-Mathieu R."/>
            <person name="Endo H."/>
            <person name="Kuwata A."/>
            <person name="Ogata H."/>
        </authorList>
    </citation>
    <scope>NUCLEOTIDE SEQUENCE [LARGE SCALE GENOMIC DNA]</scope>
    <source>
        <strain evidence="4">NIES 3700</strain>
    </source>
</reference>
<gene>
    <name evidence="3" type="ORF">TrLO_g6704</name>
</gene>
<dbReference type="Gene3D" id="3.30.710.10">
    <property type="entry name" value="Potassium Channel Kv1.1, Chain A"/>
    <property type="match status" value="1"/>
</dbReference>
<dbReference type="InterPro" id="IPR011333">
    <property type="entry name" value="SKP1/BTB/POZ_sf"/>
</dbReference>
<evidence type="ECO:0000313" key="4">
    <source>
        <dbReference type="Proteomes" id="UP001165122"/>
    </source>
</evidence>
<feature type="domain" description="BTB" evidence="2">
    <location>
        <begin position="86"/>
        <end position="191"/>
    </location>
</feature>
<dbReference type="SMART" id="SM00225">
    <property type="entry name" value="BTB"/>
    <property type="match status" value="1"/>
</dbReference>
<dbReference type="OrthoDB" id="205899at2759"/>
<evidence type="ECO:0000256" key="1">
    <source>
        <dbReference type="SAM" id="Phobius"/>
    </source>
</evidence>
<dbReference type="PANTHER" id="PTHR11145">
    <property type="entry name" value="BTB/POZ DOMAIN-CONTAINING ADAPTER FOR CUL3-MEDIATED RHOA DEGRADATION PROTEIN FAMILY MEMBER"/>
    <property type="match status" value="1"/>
</dbReference>
<sequence>MDSILPPPGGSSRITELLICMTVVITTTIILNVYMVQIVSTQLRESIKSIESKLVNLTIPKPTTPIVPPDLVTHTDDLDSDSSSNDSICINIGGSKFHTTLKTLTSSSHENYFSAKLRFNELQDPESEGMTPPSFFIDRDPTHFRHILNYLRDGDCHLTSLTSISELLIEAQYYSLPGLIEQLEEKLTLIQKEKDLGKSEEKEYKLVHVRNLSNIDSVFKTWMERGYEFEQIMQVLQQNVGGGVVASPISPSRNRSNLNPGTPGNEGGDSFRFVIVFSKSLTNADVTFFDRLMKSSG</sequence>
<accession>A0A9W7C630</accession>
<dbReference type="GO" id="GO:0051260">
    <property type="term" value="P:protein homooligomerization"/>
    <property type="evidence" value="ECO:0007669"/>
    <property type="project" value="InterPro"/>
</dbReference>